<dbReference type="OrthoDB" id="487216at2"/>
<gene>
    <name evidence="1" type="ORF">NIES267_18030</name>
</gene>
<protein>
    <submittedName>
        <fullName evidence="1">Uncharacterized protein</fullName>
    </submittedName>
</protein>
<evidence type="ECO:0000313" key="2">
    <source>
        <dbReference type="Proteomes" id="UP000218418"/>
    </source>
</evidence>
<reference evidence="1 2" key="1">
    <citation type="submission" date="2017-06" db="EMBL/GenBank/DDBJ databases">
        <title>Genome sequencing of cyanobaciteial culture collection at National Institute for Environmental Studies (NIES).</title>
        <authorList>
            <person name="Hirose Y."/>
            <person name="Shimura Y."/>
            <person name="Fujisawa T."/>
            <person name="Nakamura Y."/>
            <person name="Kawachi M."/>
        </authorList>
    </citation>
    <scope>NUCLEOTIDE SEQUENCE [LARGE SCALE GENOMIC DNA]</scope>
    <source>
        <strain evidence="1 2">NIES-267</strain>
    </source>
</reference>
<dbReference type="EMBL" id="AP018227">
    <property type="protein sequence ID" value="BAY82324.1"/>
    <property type="molecule type" value="Genomic_DNA"/>
</dbReference>
<evidence type="ECO:0000313" key="1">
    <source>
        <dbReference type="EMBL" id="BAY82324.1"/>
    </source>
</evidence>
<accession>A0A1Z4LMC5</accession>
<sequence length="148" mass="15813">MFNRTASALFLTMAFSGIFSNQITLAESVDIYFRGVVEPRASFGISTPGKMESSFSGKAGKGKNEFTNITPAKINVQTSNPITITVSSPDIVDTHSATLRVNSAQILGNNVTLPAGQTTVEVDMLSKQNQVFAPGTYNYDITVTIVSP</sequence>
<dbReference type="AlphaFoldDB" id="A0A1Z4LMC5"/>
<name>A0A1Z4LMC5_9CYAN</name>
<organism evidence="1 2">
    <name type="scientific">Calothrix parasitica NIES-267</name>
    <dbReference type="NCBI Taxonomy" id="1973488"/>
    <lineage>
        <taxon>Bacteria</taxon>
        <taxon>Bacillati</taxon>
        <taxon>Cyanobacteriota</taxon>
        <taxon>Cyanophyceae</taxon>
        <taxon>Nostocales</taxon>
        <taxon>Calotrichaceae</taxon>
        <taxon>Calothrix</taxon>
    </lineage>
</organism>
<proteinExistence type="predicted"/>
<keyword evidence="2" id="KW-1185">Reference proteome</keyword>
<dbReference type="Proteomes" id="UP000218418">
    <property type="component" value="Chromosome"/>
</dbReference>